<dbReference type="KEGG" id="mev:Metev_0616"/>
<dbReference type="Gene3D" id="1.10.10.10">
    <property type="entry name" value="Winged helix-like DNA-binding domain superfamily/Winged helix DNA-binding domain"/>
    <property type="match status" value="1"/>
</dbReference>
<name>D7E8I0_METEZ</name>
<dbReference type="InterPro" id="IPR036390">
    <property type="entry name" value="WH_DNA-bd_sf"/>
</dbReference>
<dbReference type="InterPro" id="IPR036388">
    <property type="entry name" value="WH-like_DNA-bd_sf"/>
</dbReference>
<evidence type="ECO:0000313" key="2">
    <source>
        <dbReference type="EMBL" id="ADI73522.1"/>
    </source>
</evidence>
<reference evidence="2 3" key="1">
    <citation type="submission" date="2010-06" db="EMBL/GenBank/DDBJ databases">
        <title>Complete sequence chromosome of Methanohalobium evestigatum Z-7303.</title>
        <authorList>
            <consortium name="US DOE Joint Genome Institute"/>
            <person name="Lucas S."/>
            <person name="Copeland A."/>
            <person name="Lapidus A."/>
            <person name="Cheng J.-F."/>
            <person name="Bruce D."/>
            <person name="Goodwin L."/>
            <person name="Pitluck S."/>
            <person name="Saunders E."/>
            <person name="Detter J.C."/>
            <person name="Han C."/>
            <person name="Tapia R."/>
            <person name="Land M."/>
            <person name="Hauser L."/>
            <person name="Kyrpides N."/>
            <person name="Mikhailova N."/>
            <person name="Sieprawska-Lupa M."/>
            <person name="Whitman W.B."/>
            <person name="Anderson I."/>
            <person name="Woyke T."/>
        </authorList>
    </citation>
    <scope>NUCLEOTIDE SEQUENCE [LARGE SCALE GENOMIC DNA]</scope>
    <source>
        <strain evidence="3">ATCC BAA-1072 / DSM 3721 / NBRC 107634 / OCM 161 / Z-7303</strain>
    </source>
</reference>
<keyword evidence="1" id="KW-0175">Coiled coil</keyword>
<evidence type="ECO:0000313" key="3">
    <source>
        <dbReference type="Proteomes" id="UP000000391"/>
    </source>
</evidence>
<accession>D7E8I0</accession>
<organism evidence="2 3">
    <name type="scientific">Methanohalobium evestigatum (strain ATCC BAA-1072 / DSM 3721 / NBRC 107634 / OCM 161 / Z-7303)</name>
    <dbReference type="NCBI Taxonomy" id="644295"/>
    <lineage>
        <taxon>Archaea</taxon>
        <taxon>Methanobacteriati</taxon>
        <taxon>Methanobacteriota</taxon>
        <taxon>Stenosarchaea group</taxon>
        <taxon>Methanomicrobia</taxon>
        <taxon>Methanosarcinales</taxon>
        <taxon>Methanosarcinaceae</taxon>
        <taxon>Methanohalobium</taxon>
    </lineage>
</organism>
<feature type="coiled-coil region" evidence="1">
    <location>
        <begin position="126"/>
        <end position="153"/>
    </location>
</feature>
<dbReference type="GeneID" id="9346238"/>
<dbReference type="Proteomes" id="UP000000391">
    <property type="component" value="Chromosome"/>
</dbReference>
<dbReference type="AlphaFoldDB" id="D7E8I0"/>
<evidence type="ECO:0000256" key="1">
    <source>
        <dbReference type="SAM" id="Coils"/>
    </source>
</evidence>
<protein>
    <submittedName>
        <fullName evidence="2">Uncharacterized protein</fullName>
    </submittedName>
</protein>
<gene>
    <name evidence="2" type="ordered locus">Metev_0616</name>
</gene>
<sequence>MAYHIHNALKYRILGEVIKIEEERKKDPFADKADLNTLHKRLDVSKNSLVKTLNKMANYGYLIRKKYITPRNNCKNYYVLGEVGKKVFPKLHEKMKNGESLNLRNPKEEKISSYIRTSEEYIKKRIQILEDKKKEIDDQIEKLNQEKALITVQD</sequence>
<dbReference type="EMBL" id="CP002069">
    <property type="protein sequence ID" value="ADI73522.1"/>
    <property type="molecule type" value="Genomic_DNA"/>
</dbReference>
<dbReference type="HOGENOM" id="CLU_1700275_0_0_2"/>
<dbReference type="STRING" id="644295.Metev_0616"/>
<dbReference type="RefSeq" id="WP_013194090.1">
    <property type="nucleotide sequence ID" value="NC_014253.1"/>
</dbReference>
<dbReference type="SUPFAM" id="SSF46785">
    <property type="entry name" value="Winged helix' DNA-binding domain"/>
    <property type="match status" value="1"/>
</dbReference>
<proteinExistence type="predicted"/>
<keyword evidence="3" id="KW-1185">Reference proteome</keyword>